<reference evidence="2" key="1">
    <citation type="submission" date="2019-08" db="EMBL/GenBank/DDBJ databases">
        <title>The improved chromosome-level genome for the pearl oyster Pinctada fucata martensii using PacBio sequencing and Hi-C.</title>
        <authorList>
            <person name="Zheng Z."/>
        </authorList>
    </citation>
    <scope>NUCLEOTIDE SEQUENCE</scope>
    <source>
        <strain evidence="2">ZZ-2019</strain>
        <tissue evidence="2">Adductor muscle</tissue>
    </source>
</reference>
<comment type="caution">
    <text evidence="2">The sequence shown here is derived from an EMBL/GenBank/DDBJ whole genome shotgun (WGS) entry which is preliminary data.</text>
</comment>
<dbReference type="InterPro" id="IPR012337">
    <property type="entry name" value="RNaseH-like_sf"/>
</dbReference>
<protein>
    <recommendedName>
        <fullName evidence="1">Integrase catalytic domain-containing protein</fullName>
    </recommendedName>
</protein>
<dbReference type="PANTHER" id="PTHR37984:SF15">
    <property type="entry name" value="INTEGRASE CATALYTIC DOMAIN-CONTAINING PROTEIN"/>
    <property type="match status" value="1"/>
</dbReference>
<accession>A0AA88YKP0</accession>
<sequence>MSHILASRPNEIVAMDYTILEKASDGRENLLVMTDVFSKFSVAVPTKDQTAAVTAKVLVREWFMKYGVPERLHSDQGRNFESQLIAELCKMYSVKKTRTTPYHPQGNGQCERFNRTLHELMRTLSPSEKRKWPEHLPELLFIYNATVHSSTGFTPFFLFLGRNPRLPIDSMLDFDEESGSLTIPLSEYVEGHLNKMRMAYEKAGESLRSAARGREDCNYNNSKTHELPIGSTVYLQNRVIGRNKIQDAWESRNTKLSKLLIPTTTYIKSHQR</sequence>
<dbReference type="GO" id="GO:0015074">
    <property type="term" value="P:DNA integration"/>
    <property type="evidence" value="ECO:0007669"/>
    <property type="project" value="InterPro"/>
</dbReference>
<dbReference type="AlphaFoldDB" id="A0AA88YKP0"/>
<organism evidence="2 3">
    <name type="scientific">Pinctada imbricata</name>
    <name type="common">Atlantic pearl-oyster</name>
    <name type="synonym">Pinctada martensii</name>
    <dbReference type="NCBI Taxonomy" id="66713"/>
    <lineage>
        <taxon>Eukaryota</taxon>
        <taxon>Metazoa</taxon>
        <taxon>Spiralia</taxon>
        <taxon>Lophotrochozoa</taxon>
        <taxon>Mollusca</taxon>
        <taxon>Bivalvia</taxon>
        <taxon>Autobranchia</taxon>
        <taxon>Pteriomorphia</taxon>
        <taxon>Pterioida</taxon>
        <taxon>Pterioidea</taxon>
        <taxon>Pteriidae</taxon>
        <taxon>Pinctada</taxon>
    </lineage>
</organism>
<evidence type="ECO:0000313" key="3">
    <source>
        <dbReference type="Proteomes" id="UP001186944"/>
    </source>
</evidence>
<dbReference type="Gene3D" id="3.30.420.10">
    <property type="entry name" value="Ribonuclease H-like superfamily/Ribonuclease H"/>
    <property type="match status" value="1"/>
</dbReference>
<dbReference type="GO" id="GO:0003676">
    <property type="term" value="F:nucleic acid binding"/>
    <property type="evidence" value="ECO:0007669"/>
    <property type="project" value="InterPro"/>
</dbReference>
<evidence type="ECO:0000313" key="2">
    <source>
        <dbReference type="EMBL" id="KAK3107154.1"/>
    </source>
</evidence>
<feature type="domain" description="Integrase catalytic" evidence="1">
    <location>
        <begin position="5"/>
        <end position="163"/>
    </location>
</feature>
<dbReference type="FunFam" id="3.30.420.10:FF:000032">
    <property type="entry name" value="Retrovirus-related Pol polyprotein from transposon 297-like Protein"/>
    <property type="match status" value="1"/>
</dbReference>
<evidence type="ECO:0000259" key="1">
    <source>
        <dbReference type="PROSITE" id="PS50994"/>
    </source>
</evidence>
<proteinExistence type="predicted"/>
<gene>
    <name evidence="2" type="ORF">FSP39_008273</name>
</gene>
<dbReference type="PROSITE" id="PS50994">
    <property type="entry name" value="INTEGRASE"/>
    <property type="match status" value="1"/>
</dbReference>
<dbReference type="InterPro" id="IPR001584">
    <property type="entry name" value="Integrase_cat-core"/>
</dbReference>
<dbReference type="SUPFAM" id="SSF53098">
    <property type="entry name" value="Ribonuclease H-like"/>
    <property type="match status" value="1"/>
</dbReference>
<dbReference type="Pfam" id="PF00665">
    <property type="entry name" value="rve"/>
    <property type="match status" value="1"/>
</dbReference>
<keyword evidence="3" id="KW-1185">Reference proteome</keyword>
<name>A0AA88YKP0_PINIB</name>
<dbReference type="Proteomes" id="UP001186944">
    <property type="component" value="Unassembled WGS sequence"/>
</dbReference>
<dbReference type="InterPro" id="IPR036397">
    <property type="entry name" value="RNaseH_sf"/>
</dbReference>
<dbReference type="InterPro" id="IPR050951">
    <property type="entry name" value="Retrovirus_Pol_polyprotein"/>
</dbReference>
<dbReference type="PANTHER" id="PTHR37984">
    <property type="entry name" value="PROTEIN CBG26694"/>
    <property type="match status" value="1"/>
</dbReference>
<dbReference type="EMBL" id="VSWD01000002">
    <property type="protein sequence ID" value="KAK3107154.1"/>
    <property type="molecule type" value="Genomic_DNA"/>
</dbReference>